<keyword evidence="2" id="KW-0012">Acyltransferase</keyword>
<dbReference type="Gene3D" id="3.40.630.30">
    <property type="match status" value="1"/>
</dbReference>
<dbReference type="Proteomes" id="UP000198931">
    <property type="component" value="Unassembled WGS sequence"/>
</dbReference>
<dbReference type="InterPro" id="IPR000182">
    <property type="entry name" value="GNAT_dom"/>
</dbReference>
<evidence type="ECO:0000256" key="2">
    <source>
        <dbReference type="ARBA" id="ARBA00023315"/>
    </source>
</evidence>
<dbReference type="CDD" id="cd04301">
    <property type="entry name" value="NAT_SF"/>
    <property type="match status" value="1"/>
</dbReference>
<gene>
    <name evidence="4" type="ORF">SAMN05443292_2519</name>
</gene>
<name>A0A1I3I1R4_9FLAO</name>
<dbReference type="EMBL" id="FOQT01000004">
    <property type="protein sequence ID" value="SFI41955.1"/>
    <property type="molecule type" value="Genomic_DNA"/>
</dbReference>
<evidence type="ECO:0000259" key="3">
    <source>
        <dbReference type="PROSITE" id="PS51186"/>
    </source>
</evidence>
<dbReference type="Pfam" id="PF00583">
    <property type="entry name" value="Acetyltransf_1"/>
    <property type="match status" value="1"/>
</dbReference>
<evidence type="ECO:0000313" key="5">
    <source>
        <dbReference type="Proteomes" id="UP000198931"/>
    </source>
</evidence>
<keyword evidence="1 4" id="KW-0808">Transferase</keyword>
<dbReference type="GO" id="GO:0016747">
    <property type="term" value="F:acyltransferase activity, transferring groups other than amino-acyl groups"/>
    <property type="evidence" value="ECO:0007669"/>
    <property type="project" value="InterPro"/>
</dbReference>
<evidence type="ECO:0000256" key="1">
    <source>
        <dbReference type="ARBA" id="ARBA00022679"/>
    </source>
</evidence>
<evidence type="ECO:0000313" key="4">
    <source>
        <dbReference type="EMBL" id="SFI41955.1"/>
    </source>
</evidence>
<dbReference type="SUPFAM" id="SSF55729">
    <property type="entry name" value="Acyl-CoA N-acyltransferases (Nat)"/>
    <property type="match status" value="1"/>
</dbReference>
<feature type="domain" description="N-acetyltransferase" evidence="3">
    <location>
        <begin position="2"/>
        <end position="152"/>
    </location>
</feature>
<dbReference type="OrthoDB" id="1431064at2"/>
<dbReference type="STRING" id="1125876.SAMN05443292_2519"/>
<accession>A0A1I3I1R4</accession>
<dbReference type="PANTHER" id="PTHR43420">
    <property type="entry name" value="ACETYLTRANSFERASE"/>
    <property type="match status" value="1"/>
</dbReference>
<dbReference type="PROSITE" id="PS51186">
    <property type="entry name" value="GNAT"/>
    <property type="match status" value="1"/>
</dbReference>
<dbReference type="InterPro" id="IPR050680">
    <property type="entry name" value="YpeA/RimI_acetyltransf"/>
</dbReference>
<dbReference type="InterPro" id="IPR016181">
    <property type="entry name" value="Acyl_CoA_acyltransferase"/>
</dbReference>
<organism evidence="4 5">
    <name type="scientific">Halpernia frigidisoli</name>
    <dbReference type="NCBI Taxonomy" id="1125876"/>
    <lineage>
        <taxon>Bacteria</taxon>
        <taxon>Pseudomonadati</taxon>
        <taxon>Bacteroidota</taxon>
        <taxon>Flavobacteriia</taxon>
        <taxon>Flavobacteriales</taxon>
        <taxon>Weeksellaceae</taxon>
        <taxon>Chryseobacterium group</taxon>
        <taxon>Halpernia</taxon>
    </lineage>
</organism>
<protein>
    <submittedName>
        <fullName evidence="4">Acetyltransferase (GNAT) family protein</fullName>
    </submittedName>
</protein>
<keyword evidence="5" id="KW-1185">Reference proteome</keyword>
<dbReference type="AlphaFoldDB" id="A0A1I3I1R4"/>
<sequence>MAEIISFQQKYADDFKKLNIIWLQKFFVVEDYDNEVLSNPQKYILDKGGNIYFAVENEKAIGTFALMYNDYGELEFTKMAVLEAEKGKGFGNLLMQHCIEEAKKMNCENLFLYSNTKLEPANNLYKKFGFTEIPVEKSEYARCNIKMIKHLK</sequence>
<dbReference type="RefSeq" id="WP_090081260.1">
    <property type="nucleotide sequence ID" value="NZ_FOQT01000004.1"/>
</dbReference>
<reference evidence="4 5" key="1">
    <citation type="submission" date="2016-10" db="EMBL/GenBank/DDBJ databases">
        <authorList>
            <person name="de Groot N.N."/>
        </authorList>
    </citation>
    <scope>NUCLEOTIDE SEQUENCE [LARGE SCALE GENOMIC DNA]</scope>
    <source>
        <strain evidence="4 5">DSM 26000</strain>
    </source>
</reference>
<proteinExistence type="predicted"/>